<dbReference type="EMBL" id="JBBPDW010000004">
    <property type="protein sequence ID" value="KAK7553423.1"/>
    <property type="molecule type" value="Genomic_DNA"/>
</dbReference>
<sequence>MDQGGTAPAPPFFSLSFFFSPSFLLIFPWYSQASSRIANCDVEAKISSGPWATMRVEPLVTTCGLSSPKVGTRSTSSSSSSLASGANEERNNPRGISLVVRSSALRV</sequence>
<keyword evidence="4" id="KW-1185">Reference proteome</keyword>
<keyword evidence="2" id="KW-1133">Transmembrane helix</keyword>
<comment type="caution">
    <text evidence="3">The sequence shown here is derived from an EMBL/GenBank/DDBJ whole genome shotgun (WGS) entry which is preliminary data.</text>
</comment>
<keyword evidence="2" id="KW-0472">Membrane</keyword>
<protein>
    <recommendedName>
        <fullName evidence="5">Secreted protein</fullName>
    </recommendedName>
</protein>
<evidence type="ECO:0000256" key="2">
    <source>
        <dbReference type="SAM" id="Phobius"/>
    </source>
</evidence>
<name>A0ABR1MM05_9PEZI</name>
<accession>A0ABR1MM05</accession>
<dbReference type="Proteomes" id="UP001365128">
    <property type="component" value="Unassembled WGS sequence"/>
</dbReference>
<reference evidence="3 4" key="1">
    <citation type="submission" date="2024-04" db="EMBL/GenBank/DDBJ databases">
        <title>Phyllosticta paracitricarpa is synonymous to the EU quarantine fungus P. citricarpa based on phylogenomic analyses.</title>
        <authorList>
            <consortium name="Lawrence Berkeley National Laboratory"/>
            <person name="Van Ingen-Buijs V.A."/>
            <person name="Van Westerhoven A.C."/>
            <person name="Haridas S."/>
            <person name="Skiadas P."/>
            <person name="Martin F."/>
            <person name="Groenewald J.Z."/>
            <person name="Crous P.W."/>
            <person name="Seidl M.F."/>
        </authorList>
    </citation>
    <scope>NUCLEOTIDE SEQUENCE [LARGE SCALE GENOMIC DNA]</scope>
    <source>
        <strain evidence="3 4">CBS 122670</strain>
    </source>
</reference>
<keyword evidence="2" id="KW-0812">Transmembrane</keyword>
<evidence type="ECO:0000313" key="3">
    <source>
        <dbReference type="EMBL" id="KAK7553423.1"/>
    </source>
</evidence>
<gene>
    <name evidence="3" type="ORF">IWX46DRAFT_590055</name>
</gene>
<evidence type="ECO:0008006" key="5">
    <source>
        <dbReference type="Google" id="ProtNLM"/>
    </source>
</evidence>
<feature type="transmembrane region" description="Helical" evidence="2">
    <location>
        <begin position="12"/>
        <end position="30"/>
    </location>
</feature>
<feature type="region of interest" description="Disordered" evidence="1">
    <location>
        <begin position="66"/>
        <end position="95"/>
    </location>
</feature>
<organism evidence="3 4">
    <name type="scientific">Phyllosticta citricarpa</name>
    <dbReference type="NCBI Taxonomy" id="55181"/>
    <lineage>
        <taxon>Eukaryota</taxon>
        <taxon>Fungi</taxon>
        <taxon>Dikarya</taxon>
        <taxon>Ascomycota</taxon>
        <taxon>Pezizomycotina</taxon>
        <taxon>Dothideomycetes</taxon>
        <taxon>Dothideomycetes incertae sedis</taxon>
        <taxon>Botryosphaeriales</taxon>
        <taxon>Phyllostictaceae</taxon>
        <taxon>Phyllosticta</taxon>
    </lineage>
</organism>
<feature type="compositionally biased region" description="Low complexity" evidence="1">
    <location>
        <begin position="66"/>
        <end position="84"/>
    </location>
</feature>
<evidence type="ECO:0000313" key="4">
    <source>
        <dbReference type="Proteomes" id="UP001365128"/>
    </source>
</evidence>
<feature type="non-terminal residue" evidence="3">
    <location>
        <position position="107"/>
    </location>
</feature>
<evidence type="ECO:0000256" key="1">
    <source>
        <dbReference type="SAM" id="MobiDB-lite"/>
    </source>
</evidence>
<proteinExistence type="predicted"/>